<dbReference type="AlphaFoldDB" id="A0A1B2E1A8"/>
<sequence length="63" mass="7205">MIGVFHLMVQRNDMNLPTHLISSLVLPVNRDTILAQDITVYLMEEFPKSFSITGNLKTMNVKK</sequence>
<dbReference type="EMBL" id="MRVI01000001">
    <property type="protein sequence ID" value="OOC64047.1"/>
    <property type="molecule type" value="Genomic_DNA"/>
</dbReference>
<dbReference type="Proteomes" id="UP000189059">
    <property type="component" value="Unassembled WGS sequence"/>
</dbReference>
<reference evidence="1" key="1">
    <citation type="submission" date="2016-08" db="EMBL/GenBank/DDBJ databases">
        <title>Complete Genome Seqeunce of Paenibacillus sp. nov. IHBB 9852 from high altitute lake of Indian trans-Himalayas.</title>
        <authorList>
            <person name="Kiran S."/>
            <person name="Swarnkar M.K."/>
            <person name="Rana A."/>
            <person name="Tewari R."/>
            <person name="Gulati A."/>
        </authorList>
    </citation>
    <scope>NUCLEOTIDE SEQUENCE [LARGE SCALE GENOMIC DNA]</scope>
    <source>
        <strain evidence="1">IHBB 9852</strain>
    </source>
</reference>
<reference evidence="2 3" key="2">
    <citation type="submission" date="2016-12" db="EMBL/GenBank/DDBJ databases">
        <title>Genome sequencing and description of Paenibacillus sp. nov. from high altitude lake in the Indian Trans- Himalayas.</title>
        <authorList>
            <person name="Kiran S."/>
            <person name="Swarnkar M.K."/>
            <person name="Rana A."/>
            <person name="Tewari R."/>
            <person name="Gulati A."/>
        </authorList>
    </citation>
    <scope>NUCLEOTIDE SEQUENCE [LARGE SCALE GENOMIC DNA]</scope>
    <source>
        <strain evidence="2 3">IHBB 9951</strain>
    </source>
</reference>
<keyword evidence="3" id="KW-1185">Reference proteome</keyword>
<evidence type="ECO:0000313" key="3">
    <source>
        <dbReference type="Proteomes" id="UP000189059"/>
    </source>
</evidence>
<protein>
    <submittedName>
        <fullName evidence="1">Uncharacterized protein</fullName>
    </submittedName>
</protein>
<name>A0A1B2E1A8_9BACL</name>
<proteinExistence type="predicted"/>
<gene>
    <name evidence="2" type="ORF">BBD40_20585</name>
    <name evidence="1" type="ORF">BBD41_14945</name>
</gene>
<dbReference type="EMBL" id="CP016809">
    <property type="protein sequence ID" value="ANY73768.1"/>
    <property type="molecule type" value="Genomic_DNA"/>
</dbReference>
<organism evidence="1">
    <name type="scientific">Paenibacillus ihbetae</name>
    <dbReference type="NCBI Taxonomy" id="1870820"/>
    <lineage>
        <taxon>Bacteria</taxon>
        <taxon>Bacillati</taxon>
        <taxon>Bacillota</taxon>
        <taxon>Bacilli</taxon>
        <taxon>Bacillales</taxon>
        <taxon>Paenibacillaceae</taxon>
        <taxon>Paenibacillus</taxon>
    </lineage>
</organism>
<dbReference type="KEGG" id="pib:BBD41_14945"/>
<evidence type="ECO:0000313" key="2">
    <source>
        <dbReference type="EMBL" id="OOC64047.1"/>
    </source>
</evidence>
<evidence type="ECO:0000313" key="1">
    <source>
        <dbReference type="EMBL" id="ANY73768.1"/>
    </source>
</evidence>
<accession>A0A1B2E1A8</accession>